<dbReference type="Proteomes" id="UP000184436">
    <property type="component" value="Unassembled WGS sequence"/>
</dbReference>
<sequence>MKRKFFFATFVVAFSMVASNSQAQSLKDLFNKDNISKVVNAVTGQTQAIDMTGTWSYEGSAVEFESENLLMQAGGVAAASVAENKLNEQLTKVGIKAGQMSFTFNADSTFTSKVGKRTMNGTYSYNAATKQVSLKYLKLINLNAKVNCTTESMELLFNSDKLLKLLAFIGSKSNSTALKTVSSLADSYDGMMVGFELKK</sequence>
<gene>
    <name evidence="3" type="ORF">SAMN05444349_107114</name>
</gene>
<dbReference type="EMBL" id="FQVD01000007">
    <property type="protein sequence ID" value="SHE87353.1"/>
    <property type="molecule type" value="Genomic_DNA"/>
</dbReference>
<dbReference type="Pfam" id="PF16270">
    <property type="entry name" value="DUF4923"/>
    <property type="match status" value="1"/>
</dbReference>
<evidence type="ECO:0000259" key="2">
    <source>
        <dbReference type="Pfam" id="PF16270"/>
    </source>
</evidence>
<dbReference type="AlphaFoldDB" id="A0A1M4X1Y9"/>
<proteinExistence type="predicted"/>
<dbReference type="InterPro" id="IPR032575">
    <property type="entry name" value="DUF4923"/>
</dbReference>
<dbReference type="OrthoDB" id="1001469at2"/>
<organism evidence="3 4">
    <name type="scientific">Bacteroides faecichinchillae</name>
    <dbReference type="NCBI Taxonomy" id="871325"/>
    <lineage>
        <taxon>Bacteria</taxon>
        <taxon>Pseudomonadati</taxon>
        <taxon>Bacteroidota</taxon>
        <taxon>Bacteroidia</taxon>
        <taxon>Bacteroidales</taxon>
        <taxon>Bacteroidaceae</taxon>
        <taxon>Bacteroides</taxon>
    </lineage>
</organism>
<protein>
    <recommendedName>
        <fullName evidence="2">DUF4923 domain-containing protein</fullName>
    </recommendedName>
</protein>
<evidence type="ECO:0000256" key="1">
    <source>
        <dbReference type="SAM" id="SignalP"/>
    </source>
</evidence>
<feature type="signal peptide" evidence="1">
    <location>
        <begin position="1"/>
        <end position="23"/>
    </location>
</feature>
<dbReference type="RefSeq" id="WP_073349428.1">
    <property type="nucleotide sequence ID" value="NZ_FQVD01000007.1"/>
</dbReference>
<reference evidence="3 4" key="1">
    <citation type="submission" date="2016-11" db="EMBL/GenBank/DDBJ databases">
        <authorList>
            <person name="Jaros S."/>
            <person name="Januszkiewicz K."/>
            <person name="Wedrychowicz H."/>
        </authorList>
    </citation>
    <scope>NUCLEOTIDE SEQUENCE [LARGE SCALE GENOMIC DNA]</scope>
    <source>
        <strain evidence="3 4">DSM 26883</strain>
    </source>
</reference>
<feature type="domain" description="DUF4923" evidence="2">
    <location>
        <begin position="26"/>
        <end position="199"/>
    </location>
</feature>
<evidence type="ECO:0000313" key="4">
    <source>
        <dbReference type="Proteomes" id="UP000184436"/>
    </source>
</evidence>
<accession>A0A1M4X1Y9</accession>
<keyword evidence="1" id="KW-0732">Signal</keyword>
<keyword evidence="4" id="KW-1185">Reference proteome</keyword>
<feature type="chain" id="PRO_5030031164" description="DUF4923 domain-containing protein" evidence="1">
    <location>
        <begin position="24"/>
        <end position="199"/>
    </location>
</feature>
<name>A0A1M4X1Y9_9BACE</name>
<dbReference type="STRING" id="871325.SAMN05444349_107114"/>
<evidence type="ECO:0000313" key="3">
    <source>
        <dbReference type="EMBL" id="SHE87353.1"/>
    </source>
</evidence>